<evidence type="ECO:0000313" key="1">
    <source>
        <dbReference type="EMBL" id="KAI0089854.1"/>
    </source>
</evidence>
<dbReference type="Proteomes" id="UP001055072">
    <property type="component" value="Unassembled WGS sequence"/>
</dbReference>
<organism evidence="1 2">
    <name type="scientific">Irpex rosettiformis</name>
    <dbReference type="NCBI Taxonomy" id="378272"/>
    <lineage>
        <taxon>Eukaryota</taxon>
        <taxon>Fungi</taxon>
        <taxon>Dikarya</taxon>
        <taxon>Basidiomycota</taxon>
        <taxon>Agaricomycotina</taxon>
        <taxon>Agaricomycetes</taxon>
        <taxon>Polyporales</taxon>
        <taxon>Irpicaceae</taxon>
        <taxon>Irpex</taxon>
    </lineage>
</organism>
<evidence type="ECO:0000313" key="2">
    <source>
        <dbReference type="Proteomes" id="UP001055072"/>
    </source>
</evidence>
<reference evidence="1" key="1">
    <citation type="journal article" date="2021" name="Environ. Microbiol.">
        <title>Gene family expansions and transcriptome signatures uncover fungal adaptations to wood decay.</title>
        <authorList>
            <person name="Hage H."/>
            <person name="Miyauchi S."/>
            <person name="Viragh M."/>
            <person name="Drula E."/>
            <person name="Min B."/>
            <person name="Chaduli D."/>
            <person name="Navarro D."/>
            <person name="Favel A."/>
            <person name="Norest M."/>
            <person name="Lesage-Meessen L."/>
            <person name="Balint B."/>
            <person name="Merenyi Z."/>
            <person name="de Eugenio L."/>
            <person name="Morin E."/>
            <person name="Martinez A.T."/>
            <person name="Baldrian P."/>
            <person name="Stursova M."/>
            <person name="Martinez M.J."/>
            <person name="Novotny C."/>
            <person name="Magnuson J.K."/>
            <person name="Spatafora J.W."/>
            <person name="Maurice S."/>
            <person name="Pangilinan J."/>
            <person name="Andreopoulos W."/>
            <person name="LaButti K."/>
            <person name="Hundley H."/>
            <person name="Na H."/>
            <person name="Kuo A."/>
            <person name="Barry K."/>
            <person name="Lipzen A."/>
            <person name="Henrissat B."/>
            <person name="Riley R."/>
            <person name="Ahrendt S."/>
            <person name="Nagy L.G."/>
            <person name="Grigoriev I.V."/>
            <person name="Martin F."/>
            <person name="Rosso M.N."/>
        </authorList>
    </citation>
    <scope>NUCLEOTIDE SEQUENCE</scope>
    <source>
        <strain evidence="1">CBS 384.51</strain>
    </source>
</reference>
<keyword evidence="2" id="KW-1185">Reference proteome</keyword>
<proteinExistence type="predicted"/>
<gene>
    <name evidence="1" type="ORF">BDY19DRAFT_1069732</name>
</gene>
<accession>A0ACB8U6K7</accession>
<dbReference type="EMBL" id="MU274909">
    <property type="protein sequence ID" value="KAI0089854.1"/>
    <property type="molecule type" value="Genomic_DNA"/>
</dbReference>
<comment type="caution">
    <text evidence="1">The sequence shown here is derived from an EMBL/GenBank/DDBJ whole genome shotgun (WGS) entry which is preliminary data.</text>
</comment>
<sequence>MAPPTSNTANGAAVTSRARPQASRRKANHAADDAAYHGVISSNALAGSKRGAAEKADGEPRLKRKRLEPTNATTNGVSSSATVEKESKPSMIDFSTLPIDAIHRYLTQFDIVPDIEPMATTAFDPPPPSSLLRQHGHRSTSASPVPQPLPPTPANRPRRELSASANRRRSSRLLEDDRQPTVAPVLSDVGDVHKTLAHVVERHFRDHTVKEVDTLASFMCAVKAKGETFFCPCLFFVTRCVRLSMGKMAHLRGRSYMMGIPA</sequence>
<protein>
    <submittedName>
        <fullName evidence="1">Uncharacterized protein</fullName>
    </submittedName>
</protein>
<name>A0ACB8U6K7_9APHY</name>